<name>A0ACC1T8N0_9APHY</name>
<protein>
    <submittedName>
        <fullName evidence="1">Uncharacterized protein</fullName>
    </submittedName>
</protein>
<gene>
    <name evidence="1" type="ORF">NM688_g2455</name>
</gene>
<accession>A0ACC1T8N0</accession>
<comment type="caution">
    <text evidence="1">The sequence shown here is derived from an EMBL/GenBank/DDBJ whole genome shotgun (WGS) entry which is preliminary data.</text>
</comment>
<dbReference type="Proteomes" id="UP001148662">
    <property type="component" value="Unassembled WGS sequence"/>
</dbReference>
<evidence type="ECO:0000313" key="2">
    <source>
        <dbReference type="Proteomes" id="UP001148662"/>
    </source>
</evidence>
<evidence type="ECO:0000313" key="1">
    <source>
        <dbReference type="EMBL" id="KAJ3555655.1"/>
    </source>
</evidence>
<sequence length="162" mass="17671">MPPPSPSDHPAFRLTLLPRIFRVEQYKTTEKIPSHFLELLTGGTSAQSQGSSARRAPFVSVTRTDEEVSIVYEVEFGGGGSTSNEIEATSTWRCIKIAGPMDFGITGVMCNFSMPLKLASIPIFAVSTWNTDYVLVPEDKASNAVDVLKADGWAFIDHETSV</sequence>
<reference evidence="1" key="1">
    <citation type="submission" date="2022-07" db="EMBL/GenBank/DDBJ databases">
        <title>Genome Sequence of Phlebia brevispora.</title>
        <authorList>
            <person name="Buettner E."/>
        </authorList>
    </citation>
    <scope>NUCLEOTIDE SEQUENCE</scope>
    <source>
        <strain evidence="1">MPL23</strain>
    </source>
</reference>
<organism evidence="1 2">
    <name type="scientific">Phlebia brevispora</name>
    <dbReference type="NCBI Taxonomy" id="194682"/>
    <lineage>
        <taxon>Eukaryota</taxon>
        <taxon>Fungi</taxon>
        <taxon>Dikarya</taxon>
        <taxon>Basidiomycota</taxon>
        <taxon>Agaricomycotina</taxon>
        <taxon>Agaricomycetes</taxon>
        <taxon>Polyporales</taxon>
        <taxon>Meruliaceae</taxon>
        <taxon>Phlebia</taxon>
    </lineage>
</organism>
<dbReference type="EMBL" id="JANHOG010000311">
    <property type="protein sequence ID" value="KAJ3555655.1"/>
    <property type="molecule type" value="Genomic_DNA"/>
</dbReference>
<keyword evidence="2" id="KW-1185">Reference proteome</keyword>
<proteinExistence type="predicted"/>